<dbReference type="InterPro" id="IPR001343">
    <property type="entry name" value="Hemolysn_Ca-bd"/>
</dbReference>
<dbReference type="Pfam" id="PF22544">
    <property type="entry name" value="HYDIN_VesB_CFA65-like_Ig"/>
    <property type="match status" value="4"/>
</dbReference>
<evidence type="ECO:0000256" key="2">
    <source>
        <dbReference type="ARBA" id="ARBA00004496"/>
    </source>
</evidence>
<name>B2IWJ7_NOSP7</name>
<dbReference type="RefSeq" id="WP_012409442.1">
    <property type="nucleotide sequence ID" value="NC_010628.1"/>
</dbReference>
<dbReference type="SMART" id="SM00710">
    <property type="entry name" value="PbH1"/>
    <property type="match status" value="7"/>
</dbReference>
<reference evidence="9" key="1">
    <citation type="submission" date="2008-04" db="EMBL/GenBank/DDBJ databases">
        <title>Complete sequence of chromosome of Nostoc punctiforme ATCC 29133.</title>
        <authorList>
            <consortium name="US DOE Joint Genome Institute"/>
            <person name="Copeland A."/>
            <person name="Lucas S."/>
            <person name="Lapidus A."/>
            <person name="Glavina del Rio T."/>
            <person name="Dalin E."/>
            <person name="Tice H."/>
            <person name="Pitluck S."/>
            <person name="Chain P."/>
            <person name="Malfatti S."/>
            <person name="Shin M."/>
            <person name="Vergez L."/>
            <person name="Schmutz J."/>
            <person name="Larimer F."/>
            <person name="Land M."/>
            <person name="Hauser L."/>
            <person name="Kyrpides N."/>
            <person name="Kim E."/>
            <person name="Meeks J.C."/>
            <person name="Elhai J."/>
            <person name="Campbell E.L."/>
            <person name="Thiel T."/>
            <person name="Longmire J."/>
            <person name="Potts M."/>
            <person name="Atlas R."/>
        </authorList>
    </citation>
    <scope>NUCLEOTIDE SEQUENCE [LARGE SCALE GENOMIC DNA]</scope>
    <source>
        <strain evidence="9">ATCC 29133 / PCC 73102</strain>
    </source>
</reference>
<dbReference type="EMBL" id="CP001037">
    <property type="protein sequence ID" value="ACC81451.1"/>
    <property type="molecule type" value="Genomic_DNA"/>
</dbReference>
<dbReference type="KEGG" id="npu:Npun_R2919"/>
<dbReference type="InterPro" id="IPR013783">
    <property type="entry name" value="Ig-like_fold"/>
</dbReference>
<evidence type="ECO:0000313" key="8">
    <source>
        <dbReference type="EMBL" id="ACC81451.1"/>
    </source>
</evidence>
<keyword evidence="3" id="KW-0963">Cytoplasm</keyword>
<reference evidence="8 9" key="2">
    <citation type="journal article" date="2013" name="Plant Physiol.">
        <title>A Nostoc punctiforme Sugar Transporter Necessary to Establish a Cyanobacterium-Plant Symbiosis.</title>
        <authorList>
            <person name="Ekman M."/>
            <person name="Picossi S."/>
            <person name="Campbell E.L."/>
            <person name="Meeks J.C."/>
            <person name="Flores E."/>
        </authorList>
    </citation>
    <scope>NUCLEOTIDE SEQUENCE [LARGE SCALE GENOMIC DNA]</scope>
    <source>
        <strain evidence="9">ATCC 29133 / PCC 73102</strain>
    </source>
</reference>
<dbReference type="NCBIfam" id="NF012200">
    <property type="entry name" value="choice_anch_D"/>
    <property type="match status" value="4"/>
</dbReference>
<dbReference type="InterPro" id="IPR011050">
    <property type="entry name" value="Pectin_lyase_fold/virulence"/>
</dbReference>
<dbReference type="Gene3D" id="2.160.20.10">
    <property type="entry name" value="Single-stranded right-handed beta-helix, Pectin lyase-like"/>
    <property type="match status" value="1"/>
</dbReference>
<protein>
    <submittedName>
        <fullName evidence="8">Hemolysin-type calcium-binding region</fullName>
    </submittedName>
</protein>
<dbReference type="PANTHER" id="PTHR37833">
    <property type="entry name" value="LIPOPROTEIN-RELATED"/>
    <property type="match status" value="1"/>
</dbReference>
<evidence type="ECO:0000313" key="9">
    <source>
        <dbReference type="Proteomes" id="UP000001191"/>
    </source>
</evidence>
<organism evidence="8 9">
    <name type="scientific">Nostoc punctiforme (strain ATCC 29133 / PCC 73102)</name>
    <dbReference type="NCBI Taxonomy" id="63737"/>
    <lineage>
        <taxon>Bacteria</taxon>
        <taxon>Bacillati</taxon>
        <taxon>Cyanobacteriota</taxon>
        <taxon>Cyanophyceae</taxon>
        <taxon>Nostocales</taxon>
        <taxon>Nostocaceae</taxon>
        <taxon>Nostoc</taxon>
    </lineage>
</organism>
<feature type="domain" description="HYDIN/VesB/CFA65-like Ig-like" evidence="7">
    <location>
        <begin position="661"/>
        <end position="742"/>
    </location>
</feature>
<evidence type="ECO:0000256" key="5">
    <source>
        <dbReference type="ARBA" id="ARBA00023273"/>
    </source>
</evidence>
<dbReference type="Pfam" id="PF13229">
    <property type="entry name" value="Beta_helix"/>
    <property type="match status" value="1"/>
</dbReference>
<gene>
    <name evidence="8" type="ordered locus">Npun_R2919</name>
</gene>
<sequence>MATYYVSGTGNDKSNGLSQGDAFRSLQKAADLVKAGDTVYVMNGTYTSPYAYILSIANKQGTANAPIKFMALPGHTPVLKANEKNWVAVSITGSSYIEIEGLTLVGNRDNITLKDALNQKDNLNNPATAGSGIFATVSSDNLNQHSSHITISNNNISKFPGGGIGGTEVDYIKIENNVVTGNAWYSPFGTQGISLLRLWNSDNNTADYKVIIQGNTVSDNQSLVPWKVAGKITEGHGIMLDTSYFGNVAYTGKALISNNLTYSNGGAGIQIFKGENPVDIVNNTIYQNSKVLSDGEIFLNYAKNVRVYNNILYGSNGESLIVNNKSTNVTFNNNLAYNGVFKVTGSGNILNQDPLFVDPANGNFSLKPGSPAIDAGSNTFNSITNKTPHDGDGNGTAVIDIGAYEAPHKTITTPEIQVLNGTVDIADGSTTAINFGDVITGNTLTKTFTIKNTGTAALNLSNLKLPDGFSLVGTLPTSVAANASTAITVALNTTTPGSYGGTLILDNNDTDESSFDFVISGIVKPAPAPEIQVLNGTVDIADGSTTAINFGDVITGNTLTKTFTIKNTGTDALNLNNLKLPDGFSLVGTLLTSVAANASTAITVALNTTTPGSYGGTLILDNNDTDESSFDFVISGIVKPAPAPEIQVLNGTVNIADGSTTAINFGDVITGNTLTKTFTIKNTGTAALNLNNLKLPDGFSLVGTLPTSVAANASTAITVALNTTTPGSYGGTLILDNNDTDESSFDFVISGIVKPAPAPEIQVLNGTVDIADGSTTAINFGDVITGNTLTKTFTIKNTGTDALNLNNLKLPDGFSLVGTLPTSVAANASTAITVALNTTTPGSYGGTLILDNNDTDESSFDFVISGIVKSKIQVINGTAGNDIFVTRLNNGNDIITDFGGIGTNSNPSSAVITKLDTLQFVGAGLTARNLQLTQNSNDLEVTFEDVANTKVTLQNFKLENLENVSASATRPAIGNILFNGQASITDSFDVINANSTQTSIFNKNTVTFLNELNNNIVGFDNSNDVINGQGGNDTINGNSGDDLLRGGAGDDLLIGGKGNDILIGGMGADAFVYNTNAAFTSATVGIDTIADFNHSDGDKIVLDKTTFSAITSVIGKGFSNASNFQITSLGAVSNAVIVYDSMTGQLLYNQNGSAAGFGTGGQFAQLTGTPTLTASDFIIQA</sequence>
<dbReference type="Pfam" id="PF00353">
    <property type="entry name" value="HemolysinCabind"/>
    <property type="match status" value="1"/>
</dbReference>
<feature type="domain" description="HYDIN/VesB/CFA65-like Ig-like" evidence="7">
    <location>
        <begin position="776"/>
        <end position="857"/>
    </location>
</feature>
<dbReference type="InterPro" id="IPR012334">
    <property type="entry name" value="Pectin_lyas_fold"/>
</dbReference>
<dbReference type="SUPFAM" id="SSF51126">
    <property type="entry name" value="Pectin lyase-like"/>
    <property type="match status" value="1"/>
</dbReference>
<dbReference type="eggNOG" id="COG2931">
    <property type="taxonomic scope" value="Bacteria"/>
</dbReference>
<feature type="domain" description="HYDIN/VesB/CFA65-like Ig-like" evidence="7">
    <location>
        <begin position="546"/>
        <end position="627"/>
    </location>
</feature>
<dbReference type="SUPFAM" id="SSF51120">
    <property type="entry name" value="beta-Roll"/>
    <property type="match status" value="1"/>
</dbReference>
<dbReference type="NCBIfam" id="NF041518">
    <property type="entry name" value="choice_anch_Q"/>
    <property type="match status" value="1"/>
</dbReference>
<dbReference type="AlphaFoldDB" id="B2IWJ7"/>
<dbReference type="InterPro" id="IPR053879">
    <property type="entry name" value="HYDIN_VesB_CFA65-like_Ig"/>
</dbReference>
<feature type="domain" description="HYDIN/VesB/CFA65-like Ig-like" evidence="7">
    <location>
        <begin position="431"/>
        <end position="512"/>
    </location>
</feature>
<evidence type="ECO:0000256" key="3">
    <source>
        <dbReference type="ARBA" id="ARBA00022490"/>
    </source>
</evidence>
<evidence type="ECO:0000259" key="6">
    <source>
        <dbReference type="Pfam" id="PF13229"/>
    </source>
</evidence>
<dbReference type="InterPro" id="IPR018511">
    <property type="entry name" value="Hemolysin-typ_Ca-bd_CS"/>
</dbReference>
<dbReference type="PROSITE" id="PS00330">
    <property type="entry name" value="HEMOLYSIN_CALCIUM"/>
    <property type="match status" value="3"/>
</dbReference>
<evidence type="ECO:0000256" key="1">
    <source>
        <dbReference type="ARBA" id="ARBA00004138"/>
    </source>
</evidence>
<dbReference type="InterPro" id="IPR006626">
    <property type="entry name" value="PbH1"/>
</dbReference>
<accession>B2IWJ7</accession>
<keyword evidence="5" id="KW-0966">Cell projection</keyword>
<dbReference type="Gene3D" id="2.60.40.10">
    <property type="entry name" value="Immunoglobulins"/>
    <property type="match status" value="4"/>
</dbReference>
<comment type="subcellular location">
    <subcellularLocation>
        <location evidence="1">Cell projection</location>
        <location evidence="1">Cilium</location>
    </subcellularLocation>
    <subcellularLocation>
        <location evidence="2">Cytoplasm</location>
    </subcellularLocation>
</comment>
<dbReference type="HOGENOM" id="CLU_293142_0_0_3"/>
<evidence type="ECO:0000259" key="7">
    <source>
        <dbReference type="Pfam" id="PF22544"/>
    </source>
</evidence>
<dbReference type="PRINTS" id="PR00313">
    <property type="entry name" value="CABNDNGRPT"/>
</dbReference>
<keyword evidence="4" id="KW-0969">Cilium</keyword>
<dbReference type="GO" id="GO:0005509">
    <property type="term" value="F:calcium ion binding"/>
    <property type="evidence" value="ECO:0007669"/>
    <property type="project" value="InterPro"/>
</dbReference>
<dbReference type="Proteomes" id="UP000001191">
    <property type="component" value="Chromosome"/>
</dbReference>
<proteinExistence type="predicted"/>
<dbReference type="OrthoDB" id="3565729at2"/>
<dbReference type="InterPro" id="IPR059226">
    <property type="entry name" value="Choice_anch_Q_dom"/>
</dbReference>
<dbReference type="EnsemblBacteria" id="ACC81451">
    <property type="protein sequence ID" value="ACC81451"/>
    <property type="gene ID" value="Npun_R2919"/>
</dbReference>
<dbReference type="STRING" id="63737.Npun_R2919"/>
<dbReference type="InterPro" id="IPR039448">
    <property type="entry name" value="Beta_helix"/>
</dbReference>
<dbReference type="PANTHER" id="PTHR37833:SF1">
    <property type="entry name" value="SIGNAL PEPTIDE PROTEIN"/>
    <property type="match status" value="1"/>
</dbReference>
<dbReference type="GO" id="GO:0005737">
    <property type="term" value="C:cytoplasm"/>
    <property type="evidence" value="ECO:0007669"/>
    <property type="project" value="UniProtKB-SubCell"/>
</dbReference>
<keyword evidence="9" id="KW-1185">Reference proteome</keyword>
<evidence type="ECO:0000256" key="4">
    <source>
        <dbReference type="ARBA" id="ARBA00023069"/>
    </source>
</evidence>
<dbReference type="Gene3D" id="2.150.10.10">
    <property type="entry name" value="Serralysin-like metalloprotease, C-terminal"/>
    <property type="match status" value="1"/>
</dbReference>
<feature type="domain" description="Right handed beta helix" evidence="6">
    <location>
        <begin position="249"/>
        <end position="347"/>
    </location>
</feature>
<dbReference type="InterPro" id="IPR011049">
    <property type="entry name" value="Serralysin-like_metalloprot_C"/>
</dbReference>